<dbReference type="Proteomes" id="UP000317332">
    <property type="component" value="Unassembled WGS sequence"/>
</dbReference>
<accession>A0A506PKT4</accession>
<proteinExistence type="predicted"/>
<dbReference type="InterPro" id="IPR041662">
    <property type="entry name" value="SusD-like_2"/>
</dbReference>
<dbReference type="RefSeq" id="WP_140990078.1">
    <property type="nucleotide sequence ID" value="NZ_VHIQ01000003.1"/>
</dbReference>
<dbReference type="InterPro" id="IPR011990">
    <property type="entry name" value="TPR-like_helical_dom_sf"/>
</dbReference>
<protein>
    <submittedName>
        <fullName evidence="1">SusD/RagB family nutrient-binding outer membrane lipoprotein</fullName>
    </submittedName>
</protein>
<reference evidence="1 2" key="1">
    <citation type="submission" date="2019-06" db="EMBL/GenBank/DDBJ databases">
        <title>Flavobacteriaceae Paucihalobacterium erythroidium CWB-1, complete genome.</title>
        <authorList>
            <person name="Wu S."/>
        </authorList>
    </citation>
    <scope>NUCLEOTIDE SEQUENCE [LARGE SCALE GENOMIC DNA]</scope>
    <source>
        <strain evidence="1 2">CWB-1</strain>
    </source>
</reference>
<comment type="caution">
    <text evidence="1">The sequence shown here is derived from an EMBL/GenBank/DDBJ whole genome shotgun (WGS) entry which is preliminary data.</text>
</comment>
<evidence type="ECO:0000313" key="1">
    <source>
        <dbReference type="EMBL" id="TPV34184.1"/>
    </source>
</evidence>
<keyword evidence="1" id="KW-0449">Lipoprotein</keyword>
<dbReference type="EMBL" id="VHIQ01000003">
    <property type="protein sequence ID" value="TPV34184.1"/>
    <property type="molecule type" value="Genomic_DNA"/>
</dbReference>
<dbReference type="AlphaFoldDB" id="A0A506PKT4"/>
<evidence type="ECO:0000313" key="2">
    <source>
        <dbReference type="Proteomes" id="UP000317332"/>
    </source>
</evidence>
<organism evidence="1 2">
    <name type="scientific">Paucihalobacter ruber</name>
    <dbReference type="NCBI Taxonomy" id="2567861"/>
    <lineage>
        <taxon>Bacteria</taxon>
        <taxon>Pseudomonadati</taxon>
        <taxon>Bacteroidota</taxon>
        <taxon>Flavobacteriia</taxon>
        <taxon>Flavobacteriales</taxon>
        <taxon>Flavobacteriaceae</taxon>
        <taxon>Paucihalobacter</taxon>
    </lineage>
</organism>
<sequence length="557" mass="61004">MKRFFKILSLSGFVGVLFLTCETTDLDLRVNPNTLSPEQADVNALLNNIQLEFIDMIDGTGSGFARVGAELARIDYMFGRNYTNNYGPSTFDGNWRRAYAEMMTDIRIMLPLAEEGGLTTHIGIAKTLEAFTLVTLVDFFGDVPYSEALQGSGNFNPNVDAGADVYAAAVGLLNEAIAAFNETPASGPQNDFYYGGNRTKWIKAANTIKLKIYLQSRLVDNSAIANFNSIISSGNYIASSDDDFQFNGWGTNEVQPDTRHPRYSSSYTTTGGIDYMSNWLMNYMRVNNDPRIRYYYYRQVSATPGAEIAPNEESLQCSLQDAPVHYVDTPFEDIFCFLPNGYWGRIHGNNEGIPPDGFLRTLTGVYPAGGAFDDNRFEGLGQGAGAGGIGITPLILASTVDFYRAEVAMLSSDFTTARNFVLSGLQKSVAKVSSFGALDTTADLSFAPSTTVITNHANAIAAKFNAADPTGKWNVLAEEFFTNLYGNGIDGYNFYRRTGYPTTVAPNIEPNPGAFIRSLFYPANFVNNNSNVQQKASVTQQVFWDNNPPSPGFPIAN</sequence>
<dbReference type="OrthoDB" id="725917at2"/>
<dbReference type="Pfam" id="PF12771">
    <property type="entry name" value="SusD-like_2"/>
    <property type="match status" value="1"/>
</dbReference>
<dbReference type="SUPFAM" id="SSF48452">
    <property type="entry name" value="TPR-like"/>
    <property type="match status" value="1"/>
</dbReference>
<gene>
    <name evidence="1" type="ORF">FJ651_08490</name>
</gene>
<keyword evidence="2" id="KW-1185">Reference proteome</keyword>
<name>A0A506PKT4_9FLAO</name>
<dbReference type="Gene3D" id="1.25.40.390">
    <property type="match status" value="2"/>
</dbReference>